<evidence type="ECO:0000256" key="6">
    <source>
        <dbReference type="ARBA" id="ARBA00022527"/>
    </source>
</evidence>
<dbReference type="Pfam" id="PF02260">
    <property type="entry name" value="FATC"/>
    <property type="match status" value="1"/>
</dbReference>
<sequence>MPIQEPALFIATKLQSDKAKDRKAGLESLCGWLNAAPSIDTPINVDPVDSDTNSNSDSSDGGHTYSRHRANGMERHSKDILVDRTCGITKNTDYSDTSWLRIIEAFCRFSDIERSIAITKAEQTTSSRISRAVTGSASTLQLVGETFSRLCEMGSRACPSVISRSQLVMVHIFHTLRCASDTNDRRNQYSSISIDLLRPLRFPYALALRHLLRSCQILGHLTPNMWDSAFVLITDIITPEINTDTDGLTVEKPAIDGAHALNFGSVRQYDRRPDSAELAEALTFLVSGYHIPHIIDRAGDILRTASSYLQKYSGESTMASCMTGIITFVISHIAVDHLDGSLNLLDTVLPFALDLWECRSAILKASIINMARLFFALNSAEGSLEPYTVALVHRLTALLTSDMSTRTSTVAFDLIIYGAIRNSHLMTRLAISSHMNVGRPIQTECIILETDLAATLLCWQLKYAEMLSATGQLALDENESALFQSSSKDYSDEIPRKRRRRLIPSMLKELDSALSRNSQMRGRVVYILALAIAAGRQWDLCSVQIQKHIPNTISALTSSNPQVEKAALLLIHSLVKSVQLHFCTDEIASTALASSSNASPDVVNSNIKASTDSAWMIPEIWTLLISKPTQSVEATEMKLRILSLISSRRLLSDELLVQGFLEYMNSSISGSSCSGVPIEYQFYTALYPVLSRSMVQIPRPLWAPKVSMLADLLSAELVEISADHILDCCRSIFFPLEFMRAPYTPESRYLYNTTFSSNQLLFESIFESICKDIRAFKQLTVTTPPIEGNLRGLSVFNQFPLALKIVETPHDLQLLGVLLADLYMFISNTLSQVSNVNISEKTAFTDPQVMARAIRSKSVLLVIAAITLQEVTQPTLKLLSDSCIAREVQRLQGLLRSLSHTWADDLKTVISNNADWSTDLLRDISGWLYHMVPLIPNQSRQQSKDDKGLHLVWPLDISIVTNIMLSITESTLISSQMDTTFQKNSDLQGEVEKSNSKRINRELRGIVGAGLMFEVEKYGELADRVSHRHTVMLKLAKALCRSLGDGVLSPNICSSIQEFLLVYLQSATTVLLDGAELISCFVEISMHLEDGFLCYVLTVLLKSLERYSLEKCDQYAICCMKIANVIFPIIITKKDTLESHREYLRAMNSLSTFVRFMVVQGTAKQLSANGISSLFDLIFVIMDSDPRNTLVLNIYPVKSLIELLVACGFHLKLMWSEQVVPRIFGSTPVLEYTRIYNEIAQRLPKEPADDAELISTCAIYSAVAIASNAICTSAIASMLKLATKYSDGIVSDILGELSAKLGFKSTTSFISTLLPTLIHDVGGVFSFPWSVFGDGLSEQQYFEKYLETLIPFAVKENCVDRLLSQLCDAKEVLSNKLGVIYGALLPLSFDANYGSTTLVVIKTILGICGLDYDADHQKLCRYSSAVFQSIFLQMTGLQRVGCNYGEIDPIIISELQQLEPWTVPENSTPCLCFFSEMLSVTLQNQQSNIYECIQALSMFSSSVNSCSVSDLLKPQRLQKILHRLHHFLQADALSLHRRNLLLNGYSMLFVMSGDSWFHPFIFRSTLQFLLKQASHEVTLGVCFGILAHMAKKTCLLNLSENLLANLGFVCTTLSKICVDYQRRGISTPNCSTNVYHFLTSDVPSSEVSNWAAQSCVDLLELLLSLSIKGDSDTFQLALLNIDTTNPLFVDMLKKYSSSEMSIQVLKKSLLENIIQSPSPLRYLQQSFDGYTPLNWLSEVETMRLISILWDFATQPSSALDEICIEASKSLAKLAVFAPNRFFTQYNGSLIREHSFTRMDQSSPLPETCLEGQVVALRFLAKMLLDEDLEVVSTAIKTLAIVATNELVELVSTHLTPQEIAFLNLFAGRRHAEYAATFQTIACEGLEVCSLFKNGRSPETWSLEVAKSLLATYSYDSVYSGLVRLFEMKPDFADLMIPYLFHFSLFAEIGKSDSARVKLSATLNAFLSKATKDDEYAISKIIHVIHFLSHCKSSHINSQYEWLDLNYAQVAKAAALFDPLEALFFIEIHHSTLEASIPCVEASTWSTLQSCFGMLGDVDGFDGVVAHYRHNVDAILIQKYEHGREWGKLVSTLDTNLQGLANGSHLGQQTSLSVSLDHLHLCRALGHSGQYHLLETVLESISHKNIPGTLLGSSSSDLNFHTSKAEFSELQYECFWRMGRWDKSIVSSDSKGADASLFASLRALHILPLELTTRDKLLQALANVAIDRRTFPDLLCIVEAIEVHEMIHTNSDGIDRIFSNWTARVKMATGHSSFEEIERLLTFRTQLLFTMRSESSKLCSNFEKIDKYLANHLVDLSHRSLKNRQFHSSRQSIQWFETMSRNNMPLESLYIEITKLKLHWLRGDQAMAIGLLQDLLKEKQEYLSTPSQEIRNAHACILRLLGKWSSQNQTQSPQMIVKQYLLPASDIRSQIGVLSVEMQPSLNAKEYYQLARFCDEILKDMESDDLHIHAVQLLLDRQAELRQYFLLEQTTKDKHGRIRIARAKAKLEKQIDIDQAEANRRDREMYVYLKLSIQNYMSALIYSTRHAEETLFRFCSLWFSHSNNIGLQDIVARRIDFLPPRKFLILMYQISARLMSSTIPSTGVASGSISEEHQESRFYELLEHLIMRIIKDYPYHSLPHIIALKNGTVLKSDISRRSSRGNSLSEDAHSLSLEKGTVENPARRVLAKISSTSTTKSVSVQENLCDIVHNLNYLFDLYMQVADFKHDKNALKNSRQGKSSRGYLFDTNLEIVRFKGNISLPVLTLEQPIGDPGFWGDIVHITGFEKSYTLPGGINAPKTVKCRGSDGRVYQQLVKGNEDLRQDAVLSSIFNMANILLLKNYESRKRCLKIRTYRIVPMSPQTGVIQWVDGTLPIGTILVDAHQRYRKSDISTLECRKIMMDEHERQGSDPVTKLMAYRGVMDKFKPIFSKLLLDMYTDARAWLESRTRYTRSVAASSMAGYIVGLGDRHAQNILFDCKTAEVVHIDLGIAFDQGKLLSVPELVPFRLSRDLEGGFRRGCEETLRVFRAESRSILMLLDVFLHDPLYNWKISPLKLRHLQKKNDYTSGGADRENPEQNVLCPQQTNRSKGMISSPLIGKIAKVKIDFRASHVGSLGSEEAARAIFGVHKKLSSTLGIECQVSQLISAAVDHENLSRMFPGW</sequence>
<keyword evidence="12" id="KW-0539">Nucleus</keyword>
<organism evidence="23 24">
    <name type="scientific">Batrachochytrium salamandrivorans</name>
    <dbReference type="NCBI Taxonomy" id="1357716"/>
    <lineage>
        <taxon>Eukaryota</taxon>
        <taxon>Fungi</taxon>
        <taxon>Fungi incertae sedis</taxon>
        <taxon>Chytridiomycota</taxon>
        <taxon>Chytridiomycota incertae sedis</taxon>
        <taxon>Chytridiomycetes</taxon>
        <taxon>Rhizophydiales</taxon>
        <taxon>Rhizophydiales incertae sedis</taxon>
        <taxon>Batrachochytrium</taxon>
    </lineage>
</organism>
<dbReference type="InterPro" id="IPR003152">
    <property type="entry name" value="FATC_dom"/>
</dbReference>
<dbReference type="Proteomes" id="UP001648503">
    <property type="component" value="Unassembled WGS sequence"/>
</dbReference>
<comment type="catalytic activity">
    <reaction evidence="18">
        <text>L-seryl-[protein] + ATP = O-phospho-L-seryl-[protein] + ADP + H(+)</text>
        <dbReference type="Rhea" id="RHEA:17989"/>
        <dbReference type="Rhea" id="RHEA-COMP:9863"/>
        <dbReference type="Rhea" id="RHEA-COMP:11604"/>
        <dbReference type="ChEBI" id="CHEBI:15378"/>
        <dbReference type="ChEBI" id="CHEBI:29999"/>
        <dbReference type="ChEBI" id="CHEBI:30616"/>
        <dbReference type="ChEBI" id="CHEBI:83421"/>
        <dbReference type="ChEBI" id="CHEBI:456216"/>
        <dbReference type="EC" id="2.7.11.1"/>
    </reaction>
</comment>
<accession>A0ABQ8F1P5</accession>
<dbReference type="CDD" id="cd05171">
    <property type="entry name" value="PIKKc_ATM"/>
    <property type="match status" value="1"/>
</dbReference>
<evidence type="ECO:0000256" key="8">
    <source>
        <dbReference type="ARBA" id="ARBA00022741"/>
    </source>
</evidence>
<keyword evidence="7" id="KW-0808">Transferase</keyword>
<feature type="domain" description="FAT" evidence="21">
    <location>
        <begin position="2149"/>
        <end position="2646"/>
    </location>
</feature>
<dbReference type="PANTHER" id="PTHR37079:SF4">
    <property type="entry name" value="SERINE_THREONINE-PROTEIN KINASE ATM"/>
    <property type="match status" value="1"/>
</dbReference>
<dbReference type="InterPro" id="IPR038980">
    <property type="entry name" value="ATM_plant"/>
</dbReference>
<evidence type="ECO:0000256" key="5">
    <source>
        <dbReference type="ARBA" id="ARBA00020288"/>
    </source>
</evidence>
<evidence type="ECO:0000256" key="14">
    <source>
        <dbReference type="ARBA" id="ARBA00030222"/>
    </source>
</evidence>
<evidence type="ECO:0000256" key="16">
    <source>
        <dbReference type="ARBA" id="ARBA00032467"/>
    </source>
</evidence>
<evidence type="ECO:0000259" key="21">
    <source>
        <dbReference type="PROSITE" id="PS51189"/>
    </source>
</evidence>
<dbReference type="PROSITE" id="PS00916">
    <property type="entry name" value="PI3_4_KINASE_2"/>
    <property type="match status" value="1"/>
</dbReference>
<keyword evidence="9" id="KW-0227">DNA damage</keyword>
<evidence type="ECO:0000256" key="9">
    <source>
        <dbReference type="ARBA" id="ARBA00022763"/>
    </source>
</evidence>
<feature type="domain" description="PI3K/PI4K catalytic" evidence="20">
    <location>
        <begin position="2783"/>
        <end position="3089"/>
    </location>
</feature>
<keyword evidence="11" id="KW-0067">ATP-binding</keyword>
<reference evidence="23 24" key="1">
    <citation type="submission" date="2021-02" db="EMBL/GenBank/DDBJ databases">
        <title>Variation within the Batrachochytrium salamandrivorans European outbreak.</title>
        <authorList>
            <person name="Kelly M."/>
            <person name="Pasmans F."/>
            <person name="Shea T.P."/>
            <person name="Munoz J.F."/>
            <person name="Carranza S."/>
            <person name="Cuomo C.A."/>
            <person name="Martel A."/>
        </authorList>
    </citation>
    <scope>NUCLEOTIDE SEQUENCE [LARGE SCALE GENOMIC DNA]</scope>
    <source>
        <strain evidence="23 24">AMFP18/2</strain>
    </source>
</reference>
<feature type="domain" description="FATC" evidence="22">
    <location>
        <begin position="3131"/>
        <end position="3159"/>
    </location>
</feature>
<dbReference type="InterPro" id="IPR044107">
    <property type="entry name" value="PIKKc_ATM"/>
</dbReference>
<evidence type="ECO:0000256" key="3">
    <source>
        <dbReference type="ARBA" id="ARBA00012513"/>
    </source>
</evidence>
<evidence type="ECO:0000256" key="7">
    <source>
        <dbReference type="ARBA" id="ARBA00022679"/>
    </source>
</evidence>
<protein>
    <recommendedName>
        <fullName evidence="4">Serine/threonine-protein kinase TEL1</fullName>
        <ecNumber evidence="3">2.7.11.1</ecNumber>
    </recommendedName>
    <alternativeName>
        <fullName evidence="13">ATM homolog</fullName>
    </alternativeName>
    <alternativeName>
        <fullName evidence="15 16">DNA-damage checkpoint kinase TEL1</fullName>
    </alternativeName>
    <alternativeName>
        <fullName evidence="5">Serine/threonine-protein kinase tel1</fullName>
    </alternativeName>
    <alternativeName>
        <fullName evidence="14">Telomere length regulation protein 1</fullName>
    </alternativeName>
</protein>
<evidence type="ECO:0000256" key="4">
    <source>
        <dbReference type="ARBA" id="ARBA00014619"/>
    </source>
</evidence>
<dbReference type="InterPro" id="IPR000403">
    <property type="entry name" value="PI3/4_kinase_cat_dom"/>
</dbReference>
<dbReference type="PANTHER" id="PTHR37079">
    <property type="entry name" value="SERINE/THREONINE-PROTEIN KINASE ATM"/>
    <property type="match status" value="1"/>
</dbReference>
<comment type="subcellular location">
    <subcellularLocation>
        <location evidence="1">Nucleus</location>
    </subcellularLocation>
</comment>
<dbReference type="InterPro" id="IPR036940">
    <property type="entry name" value="PI3/4_kinase_cat_sf"/>
</dbReference>
<dbReference type="EC" id="2.7.11.1" evidence="3"/>
<dbReference type="InterPro" id="IPR018936">
    <property type="entry name" value="PI3/4_kinase_CS"/>
</dbReference>
<evidence type="ECO:0000256" key="15">
    <source>
        <dbReference type="ARBA" id="ARBA00031460"/>
    </source>
</evidence>
<proteinExistence type="inferred from homology"/>
<dbReference type="InterPro" id="IPR014009">
    <property type="entry name" value="PIK_FAT"/>
</dbReference>
<evidence type="ECO:0000313" key="23">
    <source>
        <dbReference type="EMBL" id="KAH6590459.1"/>
    </source>
</evidence>
<evidence type="ECO:0000256" key="17">
    <source>
        <dbReference type="ARBA" id="ARBA00047899"/>
    </source>
</evidence>
<comment type="catalytic activity">
    <reaction evidence="17">
        <text>L-threonyl-[protein] + ATP = O-phospho-L-threonyl-[protein] + ADP + H(+)</text>
        <dbReference type="Rhea" id="RHEA:46608"/>
        <dbReference type="Rhea" id="RHEA-COMP:11060"/>
        <dbReference type="Rhea" id="RHEA-COMP:11605"/>
        <dbReference type="ChEBI" id="CHEBI:15378"/>
        <dbReference type="ChEBI" id="CHEBI:30013"/>
        <dbReference type="ChEBI" id="CHEBI:30616"/>
        <dbReference type="ChEBI" id="CHEBI:61977"/>
        <dbReference type="ChEBI" id="CHEBI:456216"/>
        <dbReference type="EC" id="2.7.11.1"/>
    </reaction>
</comment>
<name>A0ABQ8F1P5_9FUNG</name>
<dbReference type="PROSITE" id="PS51190">
    <property type="entry name" value="FATC"/>
    <property type="match status" value="1"/>
</dbReference>
<evidence type="ECO:0000256" key="19">
    <source>
        <dbReference type="SAM" id="MobiDB-lite"/>
    </source>
</evidence>
<keyword evidence="10" id="KW-0418">Kinase</keyword>
<evidence type="ECO:0000256" key="13">
    <source>
        <dbReference type="ARBA" id="ARBA00030020"/>
    </source>
</evidence>
<keyword evidence="6" id="KW-0723">Serine/threonine-protein kinase</keyword>
<dbReference type="EMBL" id="JAFCIX010000433">
    <property type="protein sequence ID" value="KAH6590459.1"/>
    <property type="molecule type" value="Genomic_DNA"/>
</dbReference>
<evidence type="ECO:0000256" key="2">
    <source>
        <dbReference type="ARBA" id="ARBA00010769"/>
    </source>
</evidence>
<gene>
    <name evidence="23" type="ORF">BASA50_009434</name>
</gene>
<evidence type="ECO:0000259" key="22">
    <source>
        <dbReference type="PROSITE" id="PS51190"/>
    </source>
</evidence>
<dbReference type="Gene3D" id="1.10.1070.11">
    <property type="entry name" value="Phosphatidylinositol 3-/4-kinase, catalytic domain"/>
    <property type="match status" value="1"/>
</dbReference>
<dbReference type="Gene3D" id="3.30.1010.10">
    <property type="entry name" value="Phosphatidylinositol 3-kinase Catalytic Subunit, Chain A, domain 4"/>
    <property type="match status" value="1"/>
</dbReference>
<feature type="compositionally biased region" description="Low complexity" evidence="19">
    <location>
        <begin position="44"/>
        <end position="59"/>
    </location>
</feature>
<evidence type="ECO:0000313" key="24">
    <source>
        <dbReference type="Proteomes" id="UP001648503"/>
    </source>
</evidence>
<dbReference type="PROSITE" id="PS50290">
    <property type="entry name" value="PI3_4_KINASE_3"/>
    <property type="match status" value="1"/>
</dbReference>
<dbReference type="SMART" id="SM01343">
    <property type="entry name" value="FATC"/>
    <property type="match status" value="1"/>
</dbReference>
<evidence type="ECO:0000259" key="20">
    <source>
        <dbReference type="PROSITE" id="PS50290"/>
    </source>
</evidence>
<feature type="region of interest" description="Disordered" evidence="19">
    <location>
        <begin position="43"/>
        <end position="72"/>
    </location>
</feature>
<comment type="caution">
    <text evidence="23">The sequence shown here is derived from an EMBL/GenBank/DDBJ whole genome shotgun (WGS) entry which is preliminary data.</text>
</comment>
<dbReference type="SMART" id="SM00146">
    <property type="entry name" value="PI3Kc"/>
    <property type="match status" value="1"/>
</dbReference>
<evidence type="ECO:0000256" key="1">
    <source>
        <dbReference type="ARBA" id="ARBA00004123"/>
    </source>
</evidence>
<dbReference type="PROSITE" id="PS51189">
    <property type="entry name" value="FAT"/>
    <property type="match status" value="1"/>
</dbReference>
<keyword evidence="24" id="KW-1185">Reference proteome</keyword>
<keyword evidence="8" id="KW-0547">Nucleotide-binding</keyword>
<evidence type="ECO:0000256" key="18">
    <source>
        <dbReference type="ARBA" id="ARBA00048679"/>
    </source>
</evidence>
<evidence type="ECO:0000256" key="11">
    <source>
        <dbReference type="ARBA" id="ARBA00022840"/>
    </source>
</evidence>
<comment type="similarity">
    <text evidence="2">Belongs to the PI3/PI4-kinase family. ATM subfamily.</text>
</comment>
<dbReference type="InterPro" id="IPR011009">
    <property type="entry name" value="Kinase-like_dom_sf"/>
</dbReference>
<dbReference type="SUPFAM" id="SSF56112">
    <property type="entry name" value="Protein kinase-like (PK-like)"/>
    <property type="match status" value="1"/>
</dbReference>
<dbReference type="Pfam" id="PF00454">
    <property type="entry name" value="PI3_PI4_kinase"/>
    <property type="match status" value="1"/>
</dbReference>
<evidence type="ECO:0000256" key="12">
    <source>
        <dbReference type="ARBA" id="ARBA00023242"/>
    </source>
</evidence>
<evidence type="ECO:0000256" key="10">
    <source>
        <dbReference type="ARBA" id="ARBA00022777"/>
    </source>
</evidence>